<evidence type="ECO:0000313" key="1">
    <source>
        <dbReference type="EMBL" id="SFB45992.1"/>
    </source>
</evidence>
<dbReference type="Proteomes" id="UP000198619">
    <property type="component" value="Unassembled WGS sequence"/>
</dbReference>
<dbReference type="RefSeq" id="WP_090043263.1">
    <property type="nucleotide sequence ID" value="NZ_FOKI01000071.1"/>
</dbReference>
<organism evidence="1 2">
    <name type="scientific">Clostridium frigidicarnis</name>
    <dbReference type="NCBI Taxonomy" id="84698"/>
    <lineage>
        <taxon>Bacteria</taxon>
        <taxon>Bacillati</taxon>
        <taxon>Bacillota</taxon>
        <taxon>Clostridia</taxon>
        <taxon>Eubacteriales</taxon>
        <taxon>Clostridiaceae</taxon>
        <taxon>Clostridium</taxon>
    </lineage>
</organism>
<gene>
    <name evidence="1" type="ORF">SAMN04488528_10717</name>
</gene>
<dbReference type="Gene3D" id="1.10.10.60">
    <property type="entry name" value="Homeodomain-like"/>
    <property type="match status" value="1"/>
</dbReference>
<dbReference type="STRING" id="84698.SAMN04488528_10717"/>
<dbReference type="AlphaFoldDB" id="A0A1I1B884"/>
<proteinExistence type="predicted"/>
<evidence type="ECO:0000313" key="2">
    <source>
        <dbReference type="Proteomes" id="UP000198619"/>
    </source>
</evidence>
<reference evidence="1 2" key="1">
    <citation type="submission" date="2016-10" db="EMBL/GenBank/DDBJ databases">
        <authorList>
            <person name="de Groot N.N."/>
        </authorList>
    </citation>
    <scope>NUCLEOTIDE SEQUENCE [LARGE SCALE GENOMIC DNA]</scope>
    <source>
        <strain evidence="1 2">DSM 12271</strain>
    </source>
</reference>
<keyword evidence="2" id="KW-1185">Reference proteome</keyword>
<protein>
    <submittedName>
        <fullName evidence="1">Uncharacterized protein</fullName>
    </submittedName>
</protein>
<dbReference type="OrthoDB" id="6008408at2"/>
<dbReference type="EMBL" id="FOKI01000071">
    <property type="protein sequence ID" value="SFB45992.1"/>
    <property type="molecule type" value="Genomic_DNA"/>
</dbReference>
<name>A0A1I1B884_9CLOT</name>
<sequence>MNEPSIKENLIKEALEKDVFLLKDIFAGEDAKTEVKSIKRKCDGFTAIGMKRNKENFIQWHVPNEKLIDNVHKLVDFKDVYISINSMLSPLRQIKNLRHLHAFWVDLDYYKIKRYKNKTSEEMIEILKKKKLFKDVEPSFFVDSGNGMYIFYLIESATVKALPIWQKIQSAFVKHFSKYGSDNLSADAVHVLRLAGTINSKTDRRSRFIFNSDKTFRFEKVKEPMKVYTISELSKVMLPALPYTKEEWDKIKNTKKVTKKIKLSKKEISLYNLHTLHFARLNDIQKLQEIRNGECKGIREVLCFLYRYYSCLFIKDPISALANVIDFNESFKEPLNEKEVIAATASAEKAYRLWEETFEEYMSLEENIAMSTFFRKKGCYIYSNKKLIKLLNISEEEMDSLSTIISTKIKNKRSKDYRNEWKKQNSKEKLRNYLGLTSRQQGKLDNLRAVLDLKEKKMKQKEIAAELKITQQAVSKLLREYKNNLIDKVILNALNINDKPKTYSKDEFNEVYDIRDIAK</sequence>
<accession>A0A1I1B884</accession>